<evidence type="ECO:0000256" key="10">
    <source>
        <dbReference type="PROSITE-ProRule" id="PRU00560"/>
    </source>
</evidence>
<evidence type="ECO:0000256" key="6">
    <source>
        <dbReference type="ARBA" id="ARBA00023235"/>
    </source>
</evidence>
<dbReference type="GO" id="GO:0003916">
    <property type="term" value="F:DNA topoisomerase activity"/>
    <property type="evidence" value="ECO:0007669"/>
    <property type="project" value="InterPro"/>
</dbReference>
<evidence type="ECO:0000256" key="8">
    <source>
        <dbReference type="ARBA" id="ARBA00034808"/>
    </source>
</evidence>
<dbReference type="EMBL" id="MZMT01000005">
    <property type="protein sequence ID" value="PIO46173.1"/>
    <property type="molecule type" value="Genomic_DNA"/>
</dbReference>
<dbReference type="KEGG" id="pht:BLM14_21795"/>
<dbReference type="Pfam" id="PF00580">
    <property type="entry name" value="UvrD-helicase"/>
    <property type="match status" value="2"/>
</dbReference>
<dbReference type="GO" id="GO:0006265">
    <property type="term" value="P:DNA topological change"/>
    <property type="evidence" value="ECO:0007669"/>
    <property type="project" value="InterPro"/>
</dbReference>
<dbReference type="Gene3D" id="1.10.10.160">
    <property type="match status" value="1"/>
</dbReference>
<dbReference type="Proteomes" id="UP000232163">
    <property type="component" value="Unassembled WGS sequence"/>
</dbReference>
<keyword evidence="4 10" id="KW-0347">Helicase</keyword>
<keyword evidence="3 10" id="KW-0378">Hydrolase</keyword>
<dbReference type="Gene3D" id="3.40.50.300">
    <property type="entry name" value="P-loop containing nucleotide triphosphate hydrolases"/>
    <property type="match status" value="3"/>
</dbReference>
<dbReference type="InterPro" id="IPR000212">
    <property type="entry name" value="DNA_helicase_UvrD/REP"/>
</dbReference>
<feature type="region of interest" description="Disordered" evidence="11">
    <location>
        <begin position="25"/>
        <end position="47"/>
    </location>
</feature>
<reference evidence="13 14" key="1">
    <citation type="journal article" date="2017" name="Int J Environ Stud">
        <title>Does the Miocene-Pliocene relict legume Oxytropis triphylla form nitrogen-fixing nodules with a combination of bacterial strains?</title>
        <authorList>
            <person name="Safronova V."/>
            <person name="Belimov A."/>
            <person name="Sazanova A."/>
            <person name="Kuznetsova I."/>
            <person name="Popova J."/>
            <person name="Andronov E."/>
            <person name="Verkhozina A."/>
            <person name="Tikhonovich I."/>
        </authorList>
    </citation>
    <scope>NUCLEOTIDE SEQUENCE [LARGE SCALE GENOMIC DNA]</scope>
    <source>
        <strain evidence="13 14">Tri-38</strain>
    </source>
</reference>
<dbReference type="GO" id="GO:0005829">
    <property type="term" value="C:cytosol"/>
    <property type="evidence" value="ECO:0007669"/>
    <property type="project" value="TreeGrafter"/>
</dbReference>
<comment type="caution">
    <text evidence="13">The sequence shown here is derived from an EMBL/GenBank/DDBJ whole genome shotgun (WGS) entry which is preliminary data.</text>
</comment>
<accession>A0A2N9W355</accession>
<dbReference type="InterPro" id="IPR013986">
    <property type="entry name" value="DExx_box_DNA_helicase_dom_sf"/>
</dbReference>
<dbReference type="GO" id="GO:0003677">
    <property type="term" value="F:DNA binding"/>
    <property type="evidence" value="ECO:0007669"/>
    <property type="project" value="InterPro"/>
</dbReference>
<dbReference type="InterPro" id="IPR027417">
    <property type="entry name" value="P-loop_NTPase"/>
</dbReference>
<dbReference type="CDD" id="cd18807">
    <property type="entry name" value="SF1_C_UvrD"/>
    <property type="match status" value="1"/>
</dbReference>
<dbReference type="Gene3D" id="3.30.65.10">
    <property type="entry name" value="Bacterial Topoisomerase I, domain 1"/>
    <property type="match status" value="1"/>
</dbReference>
<dbReference type="GO" id="GO:0005694">
    <property type="term" value="C:chromosome"/>
    <property type="evidence" value="ECO:0007669"/>
    <property type="project" value="InterPro"/>
</dbReference>
<dbReference type="InterPro" id="IPR014016">
    <property type="entry name" value="UvrD-like_ATP-bd"/>
</dbReference>
<keyword evidence="5 10" id="KW-0067">ATP-binding</keyword>
<evidence type="ECO:0000256" key="4">
    <source>
        <dbReference type="ARBA" id="ARBA00022806"/>
    </source>
</evidence>
<evidence type="ECO:0000256" key="2">
    <source>
        <dbReference type="ARBA" id="ARBA00022741"/>
    </source>
</evidence>
<evidence type="ECO:0000313" key="14">
    <source>
        <dbReference type="Proteomes" id="UP000232163"/>
    </source>
</evidence>
<feature type="domain" description="UvrD-like helicase ATP-binding" evidence="12">
    <location>
        <begin position="134"/>
        <end position="598"/>
    </location>
</feature>
<protein>
    <recommendedName>
        <fullName evidence="8">DNA 3'-5' helicase</fullName>
        <ecNumber evidence="8">5.6.2.4</ecNumber>
    </recommendedName>
</protein>
<feature type="binding site" evidence="10">
    <location>
        <begin position="155"/>
        <end position="162"/>
    </location>
    <ligand>
        <name>ATP</name>
        <dbReference type="ChEBI" id="CHEBI:30616"/>
    </ligand>
</feature>
<gene>
    <name evidence="13" type="ORF">B5P45_03405</name>
</gene>
<sequence>MIELFLLALAIVAAHSVLTKLGLIKDNPKGPPGITKQTEPQAPRKDDYHQRIRDWRAKWEPHVDRMKWIPSGTAERILEQFPAPSRSTDSVINKLLNRNPALEELKSDFKNHNDVFRVMQKKLLKPLFDSVEKNPLTEEQINACICMDRSVQVVAAAGSGKTSTMVAKAGYALHQKLAKGSQILLLAFNTNAVQELRDRVKARLTNFEGANEIGVDTFHGFGLHVIATASGKKPSLAPWLEQSGQDVEMIGKIIKDLSDGDPKFHIDWNIFRLVYGRDIGPRGAPSEPDAYENGRRGYRTANGDIVKSKEERLIADWLFYHNVPYVYERDYERRTATETHRQYQPDFYYPDIQLYHEHFAFGADGKAPDHFDGDYVEGAKWKRSLHAEMGTALFETTSHQVSTGAALSNLETELRKRGQTIRFDPDRKAEGLQPISYKELARTVRIFQQHVKSNGLTQSQMKEATANQLNHGHAARILLFVRLFYQISEEWERRLREGGWIDFEDMLIQAAQYIEAGTYQSPFIMVLADEFQDSSRARICLLKALSDAKNGQVHLCVVGDDWQGINRFAGADISVMTEFERLFPYASRLTLGTTFRCPQSLCDISSTFIQANPVQIRKTVKTTSTYSNVSVLAFAFKDMFNVQEHLREQFDLMRRYIEEGKLKPSSGDRITVLLLGRYRSDSPSQLRTWQRRFGDMLDISFKTIHSSKGLEADYVMLLNVVEGFRGFPSQIEDDPLLQIPMPAPDPYPMAEERRLFYVGLTRAKRQVRIYTSLANPSRFVTELVAKGGLKIEAVDGELQEPCPKCKIGVLKLRTGKFGEFESCSTWPRCDFKRNVADTDKATTGHWLQNEKRSIL</sequence>
<keyword evidence="6" id="KW-0413">Isomerase</keyword>
<dbReference type="GO" id="GO:0016887">
    <property type="term" value="F:ATP hydrolysis activity"/>
    <property type="evidence" value="ECO:0007669"/>
    <property type="project" value="RHEA"/>
</dbReference>
<dbReference type="RefSeq" id="WP_100002020.1">
    <property type="nucleotide sequence ID" value="NZ_CP017941.1"/>
</dbReference>
<evidence type="ECO:0000256" key="11">
    <source>
        <dbReference type="SAM" id="MobiDB-lite"/>
    </source>
</evidence>
<dbReference type="Pfam" id="PF01396">
    <property type="entry name" value="Zn_ribbon_Top1"/>
    <property type="match status" value="1"/>
</dbReference>
<evidence type="ECO:0000256" key="7">
    <source>
        <dbReference type="ARBA" id="ARBA00034617"/>
    </source>
</evidence>
<dbReference type="PANTHER" id="PTHR11070">
    <property type="entry name" value="UVRD / RECB / PCRA DNA HELICASE FAMILY MEMBER"/>
    <property type="match status" value="1"/>
</dbReference>
<comment type="similarity">
    <text evidence="1">Belongs to the helicase family. UvrD subfamily.</text>
</comment>
<evidence type="ECO:0000256" key="1">
    <source>
        <dbReference type="ARBA" id="ARBA00009922"/>
    </source>
</evidence>
<evidence type="ECO:0000256" key="3">
    <source>
        <dbReference type="ARBA" id="ARBA00022801"/>
    </source>
</evidence>
<name>A0A2N9W355_9HYPH</name>
<dbReference type="InterPro" id="IPR014017">
    <property type="entry name" value="DNA_helicase_UvrD-like_C"/>
</dbReference>
<dbReference type="EC" id="5.6.2.4" evidence="8"/>
<evidence type="ECO:0000256" key="5">
    <source>
        <dbReference type="ARBA" id="ARBA00022840"/>
    </source>
</evidence>
<dbReference type="AlphaFoldDB" id="A0A2N9W355"/>
<dbReference type="PANTHER" id="PTHR11070:SF63">
    <property type="entry name" value="DNA HELICASE IV"/>
    <property type="match status" value="1"/>
</dbReference>
<evidence type="ECO:0000256" key="9">
    <source>
        <dbReference type="ARBA" id="ARBA00048988"/>
    </source>
</evidence>
<comment type="catalytic activity">
    <reaction evidence="7">
        <text>Couples ATP hydrolysis with the unwinding of duplex DNA by translocating in the 3'-5' direction.</text>
        <dbReference type="EC" id="5.6.2.4"/>
    </reaction>
</comment>
<dbReference type="GO" id="GO:0043138">
    <property type="term" value="F:3'-5' DNA helicase activity"/>
    <property type="evidence" value="ECO:0007669"/>
    <property type="project" value="UniProtKB-EC"/>
</dbReference>
<dbReference type="OrthoDB" id="5298826at2"/>
<dbReference type="SUPFAM" id="SSF52540">
    <property type="entry name" value="P-loop containing nucleoside triphosphate hydrolases"/>
    <property type="match status" value="1"/>
</dbReference>
<keyword evidence="2 10" id="KW-0547">Nucleotide-binding</keyword>
<dbReference type="Pfam" id="PF13361">
    <property type="entry name" value="UvrD_C"/>
    <property type="match status" value="1"/>
</dbReference>
<evidence type="ECO:0000259" key="12">
    <source>
        <dbReference type="PROSITE" id="PS51198"/>
    </source>
</evidence>
<dbReference type="SUPFAM" id="SSF57783">
    <property type="entry name" value="Zinc beta-ribbon"/>
    <property type="match status" value="1"/>
</dbReference>
<organism evidence="13 14">
    <name type="scientific">Phyllobacterium zundukense</name>
    <dbReference type="NCBI Taxonomy" id="1867719"/>
    <lineage>
        <taxon>Bacteria</taxon>
        <taxon>Pseudomonadati</taxon>
        <taxon>Pseudomonadota</taxon>
        <taxon>Alphaproteobacteria</taxon>
        <taxon>Hyphomicrobiales</taxon>
        <taxon>Phyllobacteriaceae</taxon>
        <taxon>Phyllobacterium</taxon>
    </lineage>
</organism>
<comment type="catalytic activity">
    <reaction evidence="9">
        <text>ATP + H2O = ADP + phosphate + H(+)</text>
        <dbReference type="Rhea" id="RHEA:13065"/>
        <dbReference type="ChEBI" id="CHEBI:15377"/>
        <dbReference type="ChEBI" id="CHEBI:15378"/>
        <dbReference type="ChEBI" id="CHEBI:30616"/>
        <dbReference type="ChEBI" id="CHEBI:43474"/>
        <dbReference type="ChEBI" id="CHEBI:456216"/>
        <dbReference type="EC" id="5.6.2.4"/>
    </reaction>
</comment>
<dbReference type="InterPro" id="IPR013498">
    <property type="entry name" value="Topo_IA_Znf"/>
</dbReference>
<dbReference type="GO" id="GO:0000725">
    <property type="term" value="P:recombinational repair"/>
    <property type="evidence" value="ECO:0007669"/>
    <property type="project" value="TreeGrafter"/>
</dbReference>
<keyword evidence="14" id="KW-1185">Reference proteome</keyword>
<proteinExistence type="inferred from homology"/>
<dbReference type="GO" id="GO:0005524">
    <property type="term" value="F:ATP binding"/>
    <property type="evidence" value="ECO:0007669"/>
    <property type="project" value="UniProtKB-UniRule"/>
</dbReference>
<dbReference type="Gene3D" id="3.40.91.30">
    <property type="match status" value="1"/>
</dbReference>
<dbReference type="PROSITE" id="PS51198">
    <property type="entry name" value="UVRD_HELICASE_ATP_BIND"/>
    <property type="match status" value="1"/>
</dbReference>
<evidence type="ECO:0000313" key="13">
    <source>
        <dbReference type="EMBL" id="PIO46173.1"/>
    </source>
</evidence>